<evidence type="ECO:0000256" key="3">
    <source>
        <dbReference type="ARBA" id="ARBA00022737"/>
    </source>
</evidence>
<dbReference type="FunFam" id="1.10.30.10:FF:000006">
    <property type="entry name" value="High mobility group protein B1"/>
    <property type="match status" value="1"/>
</dbReference>
<dbReference type="GeneID" id="106163172"/>
<name>A0A1S3ID25_LINAN</name>
<dbReference type="PRINTS" id="PR00886">
    <property type="entry name" value="HIGHMOBLTY12"/>
</dbReference>
<evidence type="ECO:0000313" key="9">
    <source>
        <dbReference type="Proteomes" id="UP000085678"/>
    </source>
</evidence>
<dbReference type="PANTHER" id="PTHR48112">
    <property type="entry name" value="HIGH MOBILITY GROUP PROTEIN DSP1"/>
    <property type="match status" value="1"/>
</dbReference>
<dbReference type="Pfam" id="PF09011">
    <property type="entry name" value="HMG_box_2"/>
    <property type="match status" value="1"/>
</dbReference>
<feature type="region of interest" description="Disordered" evidence="7">
    <location>
        <begin position="150"/>
        <end position="202"/>
    </location>
</feature>
<dbReference type="GeneID" id="106175917"/>
<keyword evidence="5 6" id="KW-0539">Nucleus</keyword>
<dbReference type="InterPro" id="IPR050342">
    <property type="entry name" value="HMGB"/>
</dbReference>
<feature type="DNA-binding region" description="HMG box" evidence="6">
    <location>
        <begin position="101"/>
        <end position="167"/>
    </location>
</feature>
<protein>
    <submittedName>
        <fullName evidence="10 11">High mobility group protein B2</fullName>
    </submittedName>
</protein>
<keyword evidence="3" id="KW-0677">Repeat</keyword>
<sequence>MGKKDADKPRGRMSSYAFFVQVCREEHKKKHPGENVNFREFSKKCSEKWASMTAKEKKRFEEMAEKDKARYEREMAKYVPPPGESGGKGKKRKQKKDPNAPKRGMSAFFFFCAQERPALRAQFPDLGVGEIAKKLGDKWSKVTDKSAFEKMAANDKARYEKEKSAYSKKAKASPQKKAKEESEEEEEDDEEEEDEDDDDDDE</sequence>
<dbReference type="InterPro" id="IPR009071">
    <property type="entry name" value="HMG_box_dom"/>
</dbReference>
<evidence type="ECO:0000256" key="6">
    <source>
        <dbReference type="PROSITE-ProRule" id="PRU00267"/>
    </source>
</evidence>
<proteinExistence type="inferred from homology"/>
<evidence type="ECO:0000256" key="4">
    <source>
        <dbReference type="ARBA" id="ARBA00023125"/>
    </source>
</evidence>
<dbReference type="AlphaFoldDB" id="A0A1S3ID25"/>
<gene>
    <name evidence="10" type="primary">LOC106163172</name>
    <name evidence="11" type="synonym">LOC106175917</name>
</gene>
<feature type="DNA-binding region" description="HMG box" evidence="6">
    <location>
        <begin position="9"/>
        <end position="79"/>
    </location>
</feature>
<feature type="region of interest" description="Disordered" evidence="7">
    <location>
        <begin position="71"/>
        <end position="102"/>
    </location>
</feature>
<evidence type="ECO:0000259" key="8">
    <source>
        <dbReference type="PROSITE" id="PS50118"/>
    </source>
</evidence>
<feature type="compositionally biased region" description="Basic residues" evidence="7">
    <location>
        <begin position="166"/>
        <end position="176"/>
    </location>
</feature>
<dbReference type="RefSeq" id="XP_013413543.1">
    <property type="nucleotide sequence ID" value="XM_013558089.2"/>
</dbReference>
<dbReference type="PANTHER" id="PTHR48112:SF32">
    <property type="entry name" value="HIGH MOBILITY GROUP PROTEIN B3"/>
    <property type="match status" value="1"/>
</dbReference>
<dbReference type="GO" id="GO:0003677">
    <property type="term" value="F:DNA binding"/>
    <property type="evidence" value="ECO:0007669"/>
    <property type="project" value="UniProtKB-UniRule"/>
</dbReference>
<comment type="similarity">
    <text evidence="2">Belongs to the HMGB family.</text>
</comment>
<evidence type="ECO:0000256" key="5">
    <source>
        <dbReference type="ARBA" id="ARBA00023242"/>
    </source>
</evidence>
<dbReference type="KEGG" id="lak:106175917"/>
<accession>A0A1S3ID25</accession>
<dbReference type="GO" id="GO:0005634">
    <property type="term" value="C:nucleus"/>
    <property type="evidence" value="ECO:0007669"/>
    <property type="project" value="UniProtKB-SubCell"/>
</dbReference>
<feature type="domain" description="HMG box" evidence="8">
    <location>
        <begin position="101"/>
        <end position="167"/>
    </location>
</feature>
<comment type="subcellular location">
    <subcellularLocation>
        <location evidence="1">Nucleus</location>
    </subcellularLocation>
</comment>
<feature type="domain" description="HMG box" evidence="8">
    <location>
        <begin position="9"/>
        <end position="79"/>
    </location>
</feature>
<dbReference type="Gene3D" id="1.10.30.10">
    <property type="entry name" value="High mobility group box domain"/>
    <property type="match status" value="2"/>
</dbReference>
<reference evidence="10 11" key="1">
    <citation type="submission" date="2025-04" db="UniProtKB">
        <authorList>
            <consortium name="RefSeq"/>
        </authorList>
    </citation>
    <scope>IDENTIFICATION</scope>
    <source>
        <tissue evidence="10 11">Gonads</tissue>
    </source>
</reference>
<keyword evidence="4 6" id="KW-0238">DNA-binding</keyword>
<evidence type="ECO:0000256" key="7">
    <source>
        <dbReference type="SAM" id="MobiDB-lite"/>
    </source>
</evidence>
<keyword evidence="9" id="KW-1185">Reference proteome</keyword>
<feature type="compositionally biased region" description="Basic and acidic residues" evidence="7">
    <location>
        <begin position="150"/>
        <end position="165"/>
    </location>
</feature>
<dbReference type="InterPro" id="IPR036910">
    <property type="entry name" value="HMG_box_dom_sf"/>
</dbReference>
<dbReference type="CDD" id="cd21978">
    <property type="entry name" value="HMG-box_HMGB_rpt1"/>
    <property type="match status" value="1"/>
</dbReference>
<dbReference type="FunFam" id="1.10.30.10:FF:000016">
    <property type="entry name" value="FACT complex subunit SSRP1"/>
    <property type="match status" value="1"/>
</dbReference>
<dbReference type="Proteomes" id="UP000085678">
    <property type="component" value="Unplaced"/>
</dbReference>
<dbReference type="SUPFAM" id="SSF47095">
    <property type="entry name" value="HMG-box"/>
    <property type="match status" value="2"/>
</dbReference>
<evidence type="ECO:0000313" key="10">
    <source>
        <dbReference type="RefSeq" id="XP_013396137.1"/>
    </source>
</evidence>
<dbReference type="SMART" id="SM00398">
    <property type="entry name" value="HMG"/>
    <property type="match status" value="2"/>
</dbReference>
<evidence type="ECO:0000313" key="11">
    <source>
        <dbReference type="RefSeq" id="XP_013413543.1"/>
    </source>
</evidence>
<dbReference type="PROSITE" id="PS50118">
    <property type="entry name" value="HMG_BOX_2"/>
    <property type="match status" value="2"/>
</dbReference>
<evidence type="ECO:0000256" key="2">
    <source>
        <dbReference type="ARBA" id="ARBA00008774"/>
    </source>
</evidence>
<dbReference type="STRING" id="7574.A0A1S3ID25"/>
<dbReference type="KEGG" id="lak:106163172"/>
<dbReference type="Pfam" id="PF00505">
    <property type="entry name" value="HMG_box"/>
    <property type="match status" value="1"/>
</dbReference>
<dbReference type="OrthoDB" id="1919336at2759"/>
<dbReference type="RefSeq" id="XP_013396137.1">
    <property type="nucleotide sequence ID" value="XM_013540683.1"/>
</dbReference>
<evidence type="ECO:0000256" key="1">
    <source>
        <dbReference type="ARBA" id="ARBA00004123"/>
    </source>
</evidence>
<feature type="compositionally biased region" description="Acidic residues" evidence="7">
    <location>
        <begin position="181"/>
        <end position="202"/>
    </location>
</feature>
<organism evidence="9 10">
    <name type="scientific">Lingula anatina</name>
    <name type="common">Brachiopod</name>
    <name type="synonym">Lingula unguis</name>
    <dbReference type="NCBI Taxonomy" id="7574"/>
    <lineage>
        <taxon>Eukaryota</taxon>
        <taxon>Metazoa</taxon>
        <taxon>Spiralia</taxon>
        <taxon>Lophotrochozoa</taxon>
        <taxon>Brachiopoda</taxon>
        <taxon>Linguliformea</taxon>
        <taxon>Lingulata</taxon>
        <taxon>Lingulida</taxon>
        <taxon>Linguloidea</taxon>
        <taxon>Lingulidae</taxon>
        <taxon>Lingula</taxon>
    </lineage>
</organism>